<dbReference type="EMBL" id="JMKJ01000028">
    <property type="protein sequence ID" value="KGG52911.1"/>
    <property type="molecule type" value="Genomic_DNA"/>
</dbReference>
<evidence type="ECO:0000313" key="2">
    <source>
        <dbReference type="Proteomes" id="UP000029725"/>
    </source>
</evidence>
<dbReference type="AlphaFoldDB" id="A0A098VYX2"/>
<comment type="caution">
    <text evidence="1">The sequence shown here is derived from an EMBL/GenBank/DDBJ whole genome shotgun (WGS) entry which is preliminary data.</text>
</comment>
<keyword evidence="2" id="KW-1185">Reference proteome</keyword>
<dbReference type="VEuPathDB" id="MicrosporidiaDB:DI09_125p10"/>
<name>A0A098VYX2_9MICR</name>
<dbReference type="HOGENOM" id="CLU_2558777_0_0_1"/>
<gene>
    <name evidence="1" type="ORF">DI09_125p10</name>
</gene>
<proteinExistence type="predicted"/>
<dbReference type="GeneID" id="25258199"/>
<protein>
    <submittedName>
        <fullName evidence="1">Uncharacterized protein</fullName>
    </submittedName>
</protein>
<dbReference type="Proteomes" id="UP000029725">
    <property type="component" value="Unassembled WGS sequence"/>
</dbReference>
<evidence type="ECO:0000313" key="1">
    <source>
        <dbReference type="EMBL" id="KGG52911.1"/>
    </source>
</evidence>
<sequence>MRIPEIASFYKRNTAFGILEKTFEPSGRCEKQKCKTSDDATIMSVRGLAQDSDAVSESRFSIRQAWLCIPFEKRTSKIGEQN</sequence>
<organism evidence="1 2">
    <name type="scientific">Mitosporidium daphniae</name>
    <dbReference type="NCBI Taxonomy" id="1485682"/>
    <lineage>
        <taxon>Eukaryota</taxon>
        <taxon>Fungi</taxon>
        <taxon>Fungi incertae sedis</taxon>
        <taxon>Microsporidia</taxon>
        <taxon>Mitosporidium</taxon>
    </lineage>
</organism>
<reference evidence="1 2" key="1">
    <citation type="submission" date="2014-04" db="EMBL/GenBank/DDBJ databases">
        <title>A new species of microsporidia sheds light on the evolution of extreme parasitism.</title>
        <authorList>
            <person name="Haag K.L."/>
            <person name="James T.Y."/>
            <person name="Larsson R."/>
            <person name="Schaer T.M."/>
            <person name="Refardt D."/>
            <person name="Pombert J.-F."/>
            <person name="Ebert D."/>
        </authorList>
    </citation>
    <scope>NUCLEOTIDE SEQUENCE [LARGE SCALE GENOMIC DNA]</scope>
    <source>
        <strain evidence="1 2">UGP3</strain>
        <tissue evidence="1">Spores</tissue>
    </source>
</reference>
<dbReference type="RefSeq" id="XP_013239347.1">
    <property type="nucleotide sequence ID" value="XM_013383893.1"/>
</dbReference>
<accession>A0A098VYX2</accession>